<feature type="non-terminal residue" evidence="2">
    <location>
        <position position="341"/>
    </location>
</feature>
<proteinExistence type="predicted"/>
<dbReference type="Gene3D" id="3.10.28.10">
    <property type="entry name" value="Homing endonucleases"/>
    <property type="match status" value="1"/>
</dbReference>
<feature type="domain" description="DOD-type homing endonuclease" evidence="1">
    <location>
        <begin position="94"/>
        <end position="262"/>
    </location>
</feature>
<dbReference type="InterPro" id="IPR027434">
    <property type="entry name" value="Homing_endonucl"/>
</dbReference>
<comment type="caution">
    <text evidence="2">The sequence shown here is derived from an EMBL/GenBank/DDBJ whole genome shotgun (WGS) entry which is preliminary data.</text>
</comment>
<dbReference type="GO" id="GO:0004519">
    <property type="term" value="F:endonuclease activity"/>
    <property type="evidence" value="ECO:0007669"/>
    <property type="project" value="InterPro"/>
</dbReference>
<evidence type="ECO:0000259" key="1">
    <source>
        <dbReference type="PROSITE" id="PS50819"/>
    </source>
</evidence>
<dbReference type="InterPro" id="IPR004042">
    <property type="entry name" value="Intein_endonuc_central"/>
</dbReference>
<gene>
    <name evidence="2" type="ORF">HA227_00085</name>
</gene>
<dbReference type="AlphaFoldDB" id="A0A7J4KTN3"/>
<protein>
    <recommendedName>
        <fullName evidence="1">DOD-type homing endonuclease domain-containing protein</fullName>
    </recommendedName>
</protein>
<organism evidence="2 3">
    <name type="scientific">Candidatus Iainarchaeum sp</name>
    <dbReference type="NCBI Taxonomy" id="3101447"/>
    <lineage>
        <taxon>Archaea</taxon>
        <taxon>Candidatus Iainarchaeota</taxon>
        <taxon>Candidatus Iainarchaeia</taxon>
        <taxon>Candidatus Iainarchaeales</taxon>
        <taxon>Candidatus Iainarchaeaceae</taxon>
        <taxon>Candidatus Iainarchaeum</taxon>
    </lineage>
</organism>
<evidence type="ECO:0000313" key="3">
    <source>
        <dbReference type="Proteomes" id="UP000527315"/>
    </source>
</evidence>
<dbReference type="PROSITE" id="PS50819">
    <property type="entry name" value="INTEIN_ENDONUCLEASE"/>
    <property type="match status" value="1"/>
</dbReference>
<evidence type="ECO:0000313" key="2">
    <source>
        <dbReference type="EMBL" id="HIH32630.1"/>
    </source>
</evidence>
<reference evidence="3" key="1">
    <citation type="journal article" date="2020" name="bioRxiv">
        <title>A rank-normalized archaeal taxonomy based on genome phylogeny resolves widespread incomplete and uneven classifications.</title>
        <authorList>
            <person name="Rinke C."/>
            <person name="Chuvochina M."/>
            <person name="Mussig A.J."/>
            <person name="Chaumeil P.-A."/>
            <person name="Waite D.W."/>
            <person name="Whitman W.B."/>
            <person name="Parks D.H."/>
            <person name="Hugenholtz P."/>
        </authorList>
    </citation>
    <scope>NUCLEOTIDE SEQUENCE [LARGE SCALE GENOMIC DNA]</scope>
</reference>
<dbReference type="EMBL" id="DUFJ01000002">
    <property type="protein sequence ID" value="HIH32630.1"/>
    <property type="molecule type" value="Genomic_DNA"/>
</dbReference>
<dbReference type="Proteomes" id="UP000527315">
    <property type="component" value="Unassembled WGS sequence"/>
</dbReference>
<sequence>MEKIIVAEKKFLASFGEKQHASAKNYISAKELYKSVKNVSEIARTINHPGRTVHEWLVQERAPRAIRALNYLKSIGLVPLRIENTRKFCFFTELVAFLFGDGSLMKDLGSFKLFGQEDDLKKIASEINELYGIFTKLNYSESGSEITKLRNGVIYKSQPKGGCWNLEVHSAQLSRLLYLAGAPLGDKVSSSTKVPEWVMLGDKELKRTFLSVLFGNELGCPVIRAKNAFVPAQFGLHKIESKEADLIEFLNQVKLLLNEFGISTSPILLEKCRTVRKDGNLSRKVFFYIDGKAPNILKLFKEIPFKYAEQKQRKFSNAVESFLKNSQNLEEEWKIYEKVIQ</sequence>
<accession>A0A7J4KTN3</accession>
<name>A0A7J4KTN3_9ARCH</name>